<keyword evidence="1" id="KW-0732">Signal</keyword>
<protein>
    <recommendedName>
        <fullName evidence="2">F5/8 type C domain-containing protein</fullName>
    </recommendedName>
</protein>
<name>A0A7X4YSX5_9BACL</name>
<dbReference type="SUPFAM" id="SSF48208">
    <property type="entry name" value="Six-hairpin glycosidases"/>
    <property type="match status" value="1"/>
</dbReference>
<comment type="caution">
    <text evidence="3">The sequence shown here is derived from an EMBL/GenBank/DDBJ whole genome shotgun (WGS) entry which is preliminary data.</text>
</comment>
<dbReference type="Gene3D" id="2.60.120.260">
    <property type="entry name" value="Galactose-binding domain-like"/>
    <property type="match status" value="2"/>
</dbReference>
<dbReference type="InterPro" id="IPR054491">
    <property type="entry name" value="MGH1-like_GH"/>
</dbReference>
<reference evidence="3 4" key="1">
    <citation type="submission" date="2020-01" db="EMBL/GenBank/DDBJ databases">
        <title>Paenibacillus soybeanensis sp. nov. isolated from the nodules of soybean (Glycine max(L.) Merr).</title>
        <authorList>
            <person name="Wang H."/>
        </authorList>
    </citation>
    <scope>NUCLEOTIDE SEQUENCE [LARGE SCALE GENOMIC DNA]</scope>
    <source>
        <strain evidence="3 4">DSM 23054</strain>
    </source>
</reference>
<dbReference type="Pfam" id="PF00754">
    <property type="entry name" value="F5_F8_type_C"/>
    <property type="match status" value="2"/>
</dbReference>
<dbReference type="Gene3D" id="1.50.10.10">
    <property type="match status" value="1"/>
</dbReference>
<evidence type="ECO:0000256" key="1">
    <source>
        <dbReference type="SAM" id="SignalP"/>
    </source>
</evidence>
<evidence type="ECO:0000313" key="3">
    <source>
        <dbReference type="EMBL" id="NBC70944.1"/>
    </source>
</evidence>
<dbReference type="Pfam" id="PF22422">
    <property type="entry name" value="MGH1-like_GH"/>
    <property type="match status" value="1"/>
</dbReference>
<feature type="domain" description="F5/8 type C" evidence="2">
    <location>
        <begin position="164"/>
        <end position="316"/>
    </location>
</feature>
<feature type="domain" description="F5/8 type C" evidence="2">
    <location>
        <begin position="16"/>
        <end position="152"/>
    </location>
</feature>
<dbReference type="AlphaFoldDB" id="A0A7X4YSX5"/>
<keyword evidence="4" id="KW-1185">Reference proteome</keyword>
<dbReference type="InterPro" id="IPR008979">
    <property type="entry name" value="Galactose-bd-like_sf"/>
</dbReference>
<feature type="chain" id="PRO_5030811651" description="F5/8 type C domain-containing protein" evidence="1">
    <location>
        <begin position="29"/>
        <end position="847"/>
    </location>
</feature>
<dbReference type="SUPFAM" id="SSF49785">
    <property type="entry name" value="Galactose-binding domain-like"/>
    <property type="match status" value="2"/>
</dbReference>
<sequence>MKIATTKQVSGFIAACMLASLITPTAEAMKTKSTGISASSVTSGLPASNAANGNIFDFFSSTGHGGTVSANEWLQLDLGQKQYGISRVRLYPREGGYAFPVDFSIQYSDSSSGPWTTAPGSSRTAFANPGFKQVVVDFSSAVDARYIRLNATKLGTDNFGNAYLQIAEMTTEQATTAGDQRVTPSSVSPSTEQATMEATKTINNSAADFWTSAVHAGSAATESLQLNYTKKYGFSKLVLTPRSSGEAFPVDFKLQYSADGSSFTDIPGQSYTNYPAPGATPQTFSFAPLKAKALRVVATKLGKDSFNNYYFQLAEAAAYSGTPFSTDAGGDFDQNWNNMWQQFGAVDDGTDAVYKFGNEPTYFEWMARKLMWSTEASYKSDLKQKVRDHAQSSDGFLWSWADNPRWPSGNSLHIANNPLYILSAWRIAVWDDPGFLDAVDSNSNYAGGDISNGKTVWQKVQDAMAFLKSASMNGSNGLIVINNGESEGTTSGTTGHPTNYWDNLRFGYKDPYVNLYFYAACKAMSELYAMKGNATEAANYATLAATVKTNFNAAFWDSTKKRYVSTIDINNTTRDFGLVFLNTEALAYGLADSTTKANDIFSWLDGTRTISGDTSTGSDIYYYTVAPRSNTLAIESTGSPYWWQDPGGIAVTASGGWDQHLENGGFIFYTEFYDILARAQYKGIDNAYARMKTVASEYAIDELRRDPNNGYGAAWRIGVTGEFPESGLVPAAFLYTVAGIDASKDGLTIAPNIPTGMTTATVNPLSYRGREYAIQVWDDRVEITTPNSGTPTVTYLVGNLAASTTYTIDKLNIAAGTTSTRTATTDANGKLTVTEALTNATKITVRR</sequence>
<dbReference type="PROSITE" id="PS50022">
    <property type="entry name" value="FA58C_3"/>
    <property type="match status" value="2"/>
</dbReference>
<proteinExistence type="predicted"/>
<accession>A0A7X4YSX5</accession>
<evidence type="ECO:0000313" key="4">
    <source>
        <dbReference type="Proteomes" id="UP000558113"/>
    </source>
</evidence>
<dbReference type="EMBL" id="JAAAMU010000009">
    <property type="protein sequence ID" value="NBC70944.1"/>
    <property type="molecule type" value="Genomic_DNA"/>
</dbReference>
<evidence type="ECO:0000259" key="2">
    <source>
        <dbReference type="PROSITE" id="PS50022"/>
    </source>
</evidence>
<gene>
    <name evidence="3" type="ORF">GT003_18240</name>
</gene>
<dbReference type="InterPro" id="IPR012341">
    <property type="entry name" value="6hp_glycosidase-like_sf"/>
</dbReference>
<dbReference type="OrthoDB" id="2625488at2"/>
<dbReference type="InterPro" id="IPR000421">
    <property type="entry name" value="FA58C"/>
</dbReference>
<dbReference type="GO" id="GO:0005975">
    <property type="term" value="P:carbohydrate metabolic process"/>
    <property type="evidence" value="ECO:0007669"/>
    <property type="project" value="InterPro"/>
</dbReference>
<dbReference type="InterPro" id="IPR008928">
    <property type="entry name" value="6-hairpin_glycosidase_sf"/>
</dbReference>
<feature type="signal peptide" evidence="1">
    <location>
        <begin position="1"/>
        <end position="28"/>
    </location>
</feature>
<organism evidence="3 4">
    <name type="scientific">Paenibacillus sacheonensis</name>
    <dbReference type="NCBI Taxonomy" id="742054"/>
    <lineage>
        <taxon>Bacteria</taxon>
        <taxon>Bacillati</taxon>
        <taxon>Bacillota</taxon>
        <taxon>Bacilli</taxon>
        <taxon>Bacillales</taxon>
        <taxon>Paenibacillaceae</taxon>
        <taxon>Paenibacillus</taxon>
    </lineage>
</organism>
<dbReference type="RefSeq" id="WP_161700402.1">
    <property type="nucleotide sequence ID" value="NZ_JAAAMU010000009.1"/>
</dbReference>
<dbReference type="Proteomes" id="UP000558113">
    <property type="component" value="Unassembled WGS sequence"/>
</dbReference>